<sequence length="153" mass="16263">MAKHFFLLAMVASTLLSIAGATDNSTSPPPSPSPSPDPTAYEMLQKFGFPVGILPEGVQGYKLADDGSSFEVYLAGDCQFRAAKKYVLHYSSRVAGRIAACSIAALEGVKVKEAFAWLRISQVDVDGDHLKLHVGLFTTSVAADQLAVSPQCN</sequence>
<dbReference type="InterPro" id="IPR007493">
    <property type="entry name" value="DUF538"/>
</dbReference>
<organism evidence="2">
    <name type="scientific">Oryza punctata</name>
    <name type="common">Red rice</name>
    <dbReference type="NCBI Taxonomy" id="4537"/>
    <lineage>
        <taxon>Eukaryota</taxon>
        <taxon>Viridiplantae</taxon>
        <taxon>Streptophyta</taxon>
        <taxon>Embryophyta</taxon>
        <taxon>Tracheophyta</taxon>
        <taxon>Spermatophyta</taxon>
        <taxon>Magnoliopsida</taxon>
        <taxon>Liliopsida</taxon>
        <taxon>Poales</taxon>
        <taxon>Poaceae</taxon>
        <taxon>BOP clade</taxon>
        <taxon>Oryzoideae</taxon>
        <taxon>Oryzeae</taxon>
        <taxon>Oryzinae</taxon>
        <taxon>Oryza</taxon>
    </lineage>
</organism>
<feature type="chain" id="PRO_5002367469" description="DUF538 family protein" evidence="1">
    <location>
        <begin position="22"/>
        <end position="153"/>
    </location>
</feature>
<dbReference type="InterPro" id="IPR036758">
    <property type="entry name" value="At5g01610-like"/>
</dbReference>
<evidence type="ECO:0000313" key="2">
    <source>
        <dbReference type="EnsemblPlants" id="OPUNC11G07680.1"/>
    </source>
</evidence>
<protein>
    <recommendedName>
        <fullName evidence="4">DUF538 family protein</fullName>
    </recommendedName>
</protein>
<reference evidence="2" key="1">
    <citation type="submission" date="2015-04" db="UniProtKB">
        <authorList>
            <consortium name="EnsemblPlants"/>
        </authorList>
    </citation>
    <scope>IDENTIFICATION</scope>
</reference>
<dbReference type="STRING" id="4537.A0A0E0ME67"/>
<evidence type="ECO:0000313" key="3">
    <source>
        <dbReference type="Proteomes" id="UP000026962"/>
    </source>
</evidence>
<dbReference type="HOGENOM" id="CLU_089542_5_1_1"/>
<dbReference type="Gramene" id="OPUNC11G07680.1">
    <property type="protein sequence ID" value="OPUNC11G07680.1"/>
    <property type="gene ID" value="OPUNC11G07680"/>
</dbReference>
<dbReference type="Pfam" id="PF04398">
    <property type="entry name" value="DUF538"/>
    <property type="match status" value="1"/>
</dbReference>
<dbReference type="PANTHER" id="PTHR31676">
    <property type="entry name" value="T31J12.3 PROTEIN-RELATED"/>
    <property type="match status" value="1"/>
</dbReference>
<reference evidence="2" key="2">
    <citation type="submission" date="2018-05" db="EMBL/GenBank/DDBJ databases">
        <title>OpunRS2 (Oryza punctata Reference Sequence Version 2).</title>
        <authorList>
            <person name="Zhang J."/>
            <person name="Kudrna D."/>
            <person name="Lee S."/>
            <person name="Talag J."/>
            <person name="Welchert J."/>
            <person name="Wing R.A."/>
        </authorList>
    </citation>
    <scope>NUCLEOTIDE SEQUENCE [LARGE SCALE GENOMIC DNA]</scope>
</reference>
<dbReference type="AlphaFoldDB" id="A0A0E0ME67"/>
<evidence type="ECO:0008006" key="4">
    <source>
        <dbReference type="Google" id="ProtNLM"/>
    </source>
</evidence>
<feature type="signal peptide" evidence="1">
    <location>
        <begin position="1"/>
        <end position="21"/>
    </location>
</feature>
<proteinExistence type="predicted"/>
<dbReference type="eggNOG" id="ENOG502S26J">
    <property type="taxonomic scope" value="Eukaryota"/>
</dbReference>
<evidence type="ECO:0000256" key="1">
    <source>
        <dbReference type="SAM" id="SignalP"/>
    </source>
</evidence>
<name>A0A0E0ME67_ORYPU</name>
<dbReference type="EnsemblPlants" id="OPUNC11G07680.1">
    <property type="protein sequence ID" value="OPUNC11G07680.1"/>
    <property type="gene ID" value="OPUNC11G07680"/>
</dbReference>
<dbReference type="Proteomes" id="UP000026962">
    <property type="component" value="Chromosome 11"/>
</dbReference>
<dbReference type="Gene3D" id="2.30.240.10">
    <property type="entry name" value="At5g01610-like"/>
    <property type="match status" value="1"/>
</dbReference>
<accession>A0A0E0ME67</accession>
<dbReference type="OMA" id="AVSPQCN"/>
<dbReference type="SUPFAM" id="SSF141562">
    <property type="entry name" value="At5g01610-like"/>
    <property type="match status" value="1"/>
</dbReference>
<dbReference type="PANTHER" id="PTHR31676:SF179">
    <property type="entry name" value="EXPRESSED PROTEIN"/>
    <property type="match status" value="1"/>
</dbReference>
<keyword evidence="3" id="KW-1185">Reference proteome</keyword>
<keyword evidence="1" id="KW-0732">Signal</keyword>